<dbReference type="EMBL" id="JAAMPC010000013">
    <property type="protein sequence ID" value="KAG2273322.1"/>
    <property type="molecule type" value="Genomic_DNA"/>
</dbReference>
<sequence length="92" mass="11166">MRQAVDLNLANPKDNHRKLKLKLKLKQAQIQGMSESKEERYEPRYQVFILCPKLSDLPKESERARWKKNEAESKSWSYYCFPYYRFHPCLLK</sequence>
<reference evidence="1 2" key="1">
    <citation type="submission" date="2020-02" db="EMBL/GenBank/DDBJ databases">
        <authorList>
            <person name="Ma Q."/>
            <person name="Huang Y."/>
            <person name="Song X."/>
            <person name="Pei D."/>
        </authorList>
    </citation>
    <scope>NUCLEOTIDE SEQUENCE [LARGE SCALE GENOMIC DNA]</scope>
    <source>
        <strain evidence="1">Sxm20200214</strain>
        <tissue evidence="1">Leaf</tissue>
    </source>
</reference>
<evidence type="ECO:0000313" key="1">
    <source>
        <dbReference type="EMBL" id="KAG2273322.1"/>
    </source>
</evidence>
<accession>A0A8X7QND5</accession>
<dbReference type="OrthoDB" id="10388032at2759"/>
<dbReference type="Proteomes" id="UP000886595">
    <property type="component" value="Unassembled WGS sequence"/>
</dbReference>
<protein>
    <submittedName>
        <fullName evidence="1">Uncharacterized protein</fullName>
    </submittedName>
</protein>
<keyword evidence="2" id="KW-1185">Reference proteome</keyword>
<dbReference type="AlphaFoldDB" id="A0A8X7QND5"/>
<comment type="caution">
    <text evidence="1">The sequence shown here is derived from an EMBL/GenBank/DDBJ whole genome shotgun (WGS) entry which is preliminary data.</text>
</comment>
<name>A0A8X7QND5_BRACI</name>
<proteinExistence type="predicted"/>
<evidence type="ECO:0000313" key="2">
    <source>
        <dbReference type="Proteomes" id="UP000886595"/>
    </source>
</evidence>
<gene>
    <name evidence="1" type="ORF">Bca52824_067877</name>
</gene>
<organism evidence="1 2">
    <name type="scientific">Brassica carinata</name>
    <name type="common">Ethiopian mustard</name>
    <name type="synonym">Abyssinian cabbage</name>
    <dbReference type="NCBI Taxonomy" id="52824"/>
    <lineage>
        <taxon>Eukaryota</taxon>
        <taxon>Viridiplantae</taxon>
        <taxon>Streptophyta</taxon>
        <taxon>Embryophyta</taxon>
        <taxon>Tracheophyta</taxon>
        <taxon>Spermatophyta</taxon>
        <taxon>Magnoliopsida</taxon>
        <taxon>eudicotyledons</taxon>
        <taxon>Gunneridae</taxon>
        <taxon>Pentapetalae</taxon>
        <taxon>rosids</taxon>
        <taxon>malvids</taxon>
        <taxon>Brassicales</taxon>
        <taxon>Brassicaceae</taxon>
        <taxon>Brassiceae</taxon>
        <taxon>Brassica</taxon>
    </lineage>
</organism>